<proteinExistence type="predicted"/>
<feature type="region of interest" description="Disordered" evidence="1">
    <location>
        <begin position="37"/>
        <end position="81"/>
    </location>
</feature>
<gene>
    <name evidence="2" type="ORF">LCGC14_2818180</name>
</gene>
<dbReference type="EMBL" id="LAZR01053338">
    <property type="protein sequence ID" value="KKK80970.1"/>
    <property type="molecule type" value="Genomic_DNA"/>
</dbReference>
<comment type="caution">
    <text evidence="2">The sequence shown here is derived from an EMBL/GenBank/DDBJ whole genome shotgun (WGS) entry which is preliminary data.</text>
</comment>
<name>A0A0F8Z4Q6_9ZZZZ</name>
<reference evidence="2" key="1">
    <citation type="journal article" date="2015" name="Nature">
        <title>Complex archaea that bridge the gap between prokaryotes and eukaryotes.</title>
        <authorList>
            <person name="Spang A."/>
            <person name="Saw J.H."/>
            <person name="Jorgensen S.L."/>
            <person name="Zaremba-Niedzwiedzka K."/>
            <person name="Martijn J."/>
            <person name="Lind A.E."/>
            <person name="van Eijk R."/>
            <person name="Schleper C."/>
            <person name="Guy L."/>
            <person name="Ettema T.J."/>
        </authorList>
    </citation>
    <scope>NUCLEOTIDE SEQUENCE</scope>
</reference>
<protein>
    <submittedName>
        <fullName evidence="2">Uncharacterized protein</fullName>
    </submittedName>
</protein>
<organism evidence="2">
    <name type="scientific">marine sediment metagenome</name>
    <dbReference type="NCBI Taxonomy" id="412755"/>
    <lineage>
        <taxon>unclassified sequences</taxon>
        <taxon>metagenomes</taxon>
        <taxon>ecological metagenomes</taxon>
    </lineage>
</organism>
<evidence type="ECO:0000313" key="2">
    <source>
        <dbReference type="EMBL" id="KKK80970.1"/>
    </source>
</evidence>
<dbReference type="AlphaFoldDB" id="A0A0F8Z4Q6"/>
<sequence>HCYRQFRNGGDPLGNFDLFVQLLSDDTIDELYDGYTETRTKLPAAPKETQEEAPPLDDPLEQSGSQAKKVKHGKKSTPQSS</sequence>
<accession>A0A0F8Z4Q6</accession>
<evidence type="ECO:0000256" key="1">
    <source>
        <dbReference type="SAM" id="MobiDB-lite"/>
    </source>
</evidence>
<feature type="non-terminal residue" evidence="2">
    <location>
        <position position="1"/>
    </location>
</feature>